<dbReference type="EMBL" id="JAAEEH010000002">
    <property type="protein sequence ID" value="NDL66374.1"/>
    <property type="molecule type" value="Genomic_DNA"/>
</dbReference>
<dbReference type="GO" id="GO:0004674">
    <property type="term" value="F:protein serine/threonine kinase activity"/>
    <property type="evidence" value="ECO:0007669"/>
    <property type="project" value="UniProtKB-KW"/>
</dbReference>
<evidence type="ECO:0000256" key="2">
    <source>
        <dbReference type="ARBA" id="ARBA00022741"/>
    </source>
</evidence>
<evidence type="ECO:0000313" key="8">
    <source>
        <dbReference type="EMBL" id="NDL66374.1"/>
    </source>
</evidence>
<evidence type="ECO:0000256" key="1">
    <source>
        <dbReference type="ARBA" id="ARBA00022679"/>
    </source>
</evidence>
<keyword evidence="1" id="KW-0808">Transferase</keyword>
<feature type="domain" description="Protein kinase" evidence="7">
    <location>
        <begin position="13"/>
        <end position="291"/>
    </location>
</feature>
<dbReference type="InterPro" id="IPR000719">
    <property type="entry name" value="Prot_kinase_dom"/>
</dbReference>
<dbReference type="SMART" id="SM00220">
    <property type="entry name" value="S_TKc"/>
    <property type="match status" value="1"/>
</dbReference>
<keyword evidence="3 8" id="KW-0418">Kinase</keyword>
<organism evidence="8 9">
    <name type="scientific">Anaerotalea alkaliphila</name>
    <dbReference type="NCBI Taxonomy" id="2662126"/>
    <lineage>
        <taxon>Bacteria</taxon>
        <taxon>Bacillati</taxon>
        <taxon>Bacillota</taxon>
        <taxon>Clostridia</taxon>
        <taxon>Eubacteriales</taxon>
        <taxon>Anaerotalea</taxon>
    </lineage>
</organism>
<evidence type="ECO:0000256" key="3">
    <source>
        <dbReference type="ARBA" id="ARBA00022777"/>
    </source>
</evidence>
<dbReference type="Pfam" id="PF00069">
    <property type="entry name" value="Pkinase"/>
    <property type="match status" value="1"/>
</dbReference>
<evidence type="ECO:0000313" key="9">
    <source>
        <dbReference type="Proteomes" id="UP000461585"/>
    </source>
</evidence>
<proteinExistence type="predicted"/>
<dbReference type="Proteomes" id="UP000461585">
    <property type="component" value="Unassembled WGS sequence"/>
</dbReference>
<keyword evidence="4 5" id="KW-0067">ATP-binding</keyword>
<dbReference type="GO" id="GO:0005524">
    <property type="term" value="F:ATP binding"/>
    <property type="evidence" value="ECO:0007669"/>
    <property type="project" value="UniProtKB-UniRule"/>
</dbReference>
<accession>A0A7X5KLX4</accession>
<evidence type="ECO:0000259" key="7">
    <source>
        <dbReference type="PROSITE" id="PS50011"/>
    </source>
</evidence>
<dbReference type="Gene3D" id="1.10.510.10">
    <property type="entry name" value="Transferase(Phosphotransferase) domain 1"/>
    <property type="match status" value="1"/>
</dbReference>
<sequence>MEVEKEGILLGRYQVLKELGRGGGGQVFQVRHLRLNNLWAVKRVRVGDQDALREYRLLKDLDHPGIPRTIDIEEEGGSLYLVQEYVEGTTLLDYKAQNPGIPEEECVDYMLQLADILAYLHGFADTPIHYRDIKPENILRTPQGRLKLVDFGIASTREEGEGGIPLGTRAYAAPEQYGMAASDGRTDIFSLGVVMYFLLTGLHLLDPPYRIQPLGGLNSEATQAFGEILRKCTMTLPAKRYQDVGELRKALEGLRRDRLAGEAADLSERFGGKPILVWGIRSRMGATHIAILLGSCLVKRGFKVALLEWNGSRDFQRLEHRSRDAVSCRDRFTKGGLDFYPECRTRLPRKGQLPSYDYVVVDGGWKGRETEEPQAPGALRFLVAGGKEWELEAFEEYHLGPEAGEAVDSRYLFNFLEEEAFGGIREDASPRVSHRVPYCPDPFAPGEETLREVDKWLDLEGICGKKEESPWGFSRKGRKARKGAASG</sequence>
<keyword evidence="9" id="KW-1185">Reference proteome</keyword>
<gene>
    <name evidence="8" type="ORF">GXN74_01255</name>
</gene>
<feature type="region of interest" description="Disordered" evidence="6">
    <location>
        <begin position="467"/>
        <end position="487"/>
    </location>
</feature>
<dbReference type="CDD" id="cd14014">
    <property type="entry name" value="STKc_PknB_like"/>
    <property type="match status" value="1"/>
</dbReference>
<reference evidence="8 9" key="1">
    <citation type="submission" date="2020-01" db="EMBL/GenBank/DDBJ databases">
        <title>Anaeroalcalibacter tamaniensis gen. nov., sp. nov., moderately halophilic strictly anaerobic fermenter bacterium from mud volcano of Taman peninsula.</title>
        <authorList>
            <person name="Frolova A."/>
            <person name="Merkel A.Y."/>
            <person name="Slobodkin A.I."/>
        </authorList>
    </citation>
    <scope>NUCLEOTIDE SEQUENCE [LARGE SCALE GENOMIC DNA]</scope>
    <source>
        <strain evidence="8 9">F-3ap</strain>
    </source>
</reference>
<keyword evidence="8" id="KW-0723">Serine/threonine-protein kinase</keyword>
<evidence type="ECO:0000256" key="6">
    <source>
        <dbReference type="SAM" id="MobiDB-lite"/>
    </source>
</evidence>
<dbReference type="PROSITE" id="PS50011">
    <property type="entry name" value="PROTEIN_KINASE_DOM"/>
    <property type="match status" value="1"/>
</dbReference>
<feature type="compositionally biased region" description="Basic residues" evidence="6">
    <location>
        <begin position="475"/>
        <end position="487"/>
    </location>
</feature>
<dbReference type="InterPro" id="IPR011009">
    <property type="entry name" value="Kinase-like_dom_sf"/>
</dbReference>
<evidence type="ECO:0000256" key="4">
    <source>
        <dbReference type="ARBA" id="ARBA00022840"/>
    </source>
</evidence>
<dbReference type="SUPFAM" id="SSF56112">
    <property type="entry name" value="Protein kinase-like (PK-like)"/>
    <property type="match status" value="1"/>
</dbReference>
<keyword evidence="2 5" id="KW-0547">Nucleotide-binding</keyword>
<dbReference type="PANTHER" id="PTHR43289:SF34">
    <property type="entry name" value="SERINE_THREONINE-PROTEIN KINASE YBDM-RELATED"/>
    <property type="match status" value="1"/>
</dbReference>
<dbReference type="PANTHER" id="PTHR43289">
    <property type="entry name" value="MITOGEN-ACTIVATED PROTEIN KINASE KINASE KINASE 20-RELATED"/>
    <property type="match status" value="1"/>
</dbReference>
<dbReference type="InterPro" id="IPR017441">
    <property type="entry name" value="Protein_kinase_ATP_BS"/>
</dbReference>
<comment type="caution">
    <text evidence="8">The sequence shown here is derived from an EMBL/GenBank/DDBJ whole genome shotgun (WGS) entry which is preliminary data.</text>
</comment>
<dbReference type="PROSITE" id="PS00107">
    <property type="entry name" value="PROTEIN_KINASE_ATP"/>
    <property type="match status" value="1"/>
</dbReference>
<protein>
    <submittedName>
        <fullName evidence="8">Serine/threonine protein kinase</fullName>
    </submittedName>
</protein>
<dbReference type="RefSeq" id="WP_162369105.1">
    <property type="nucleotide sequence ID" value="NZ_JAAEEH010000002.1"/>
</dbReference>
<evidence type="ECO:0000256" key="5">
    <source>
        <dbReference type="PROSITE-ProRule" id="PRU10141"/>
    </source>
</evidence>
<dbReference type="AlphaFoldDB" id="A0A7X5KLX4"/>
<name>A0A7X5KLX4_9FIRM</name>
<feature type="binding site" evidence="5">
    <location>
        <position position="42"/>
    </location>
    <ligand>
        <name>ATP</name>
        <dbReference type="ChEBI" id="CHEBI:30616"/>
    </ligand>
</feature>